<evidence type="ECO:0000313" key="2">
    <source>
        <dbReference type="EMBL" id="GFS79041.1"/>
    </source>
</evidence>
<dbReference type="Proteomes" id="UP000887013">
    <property type="component" value="Unassembled WGS sequence"/>
</dbReference>
<gene>
    <name evidence="2" type="primary">pol</name>
    <name evidence="2" type="ORF">NPIL_629161</name>
</gene>
<evidence type="ECO:0000259" key="1">
    <source>
        <dbReference type="PROSITE" id="PS50878"/>
    </source>
</evidence>
<protein>
    <submittedName>
        <fullName evidence="2">Retrovirus-related Pol polyprotein from type-2 retrotransposable element R2DM</fullName>
    </submittedName>
</protein>
<dbReference type="InterPro" id="IPR043502">
    <property type="entry name" value="DNA/RNA_pol_sf"/>
</dbReference>
<proteinExistence type="predicted"/>
<dbReference type="Pfam" id="PF00078">
    <property type="entry name" value="RVT_1"/>
    <property type="match status" value="1"/>
</dbReference>
<accession>A0A8X6T7C8</accession>
<dbReference type="PANTHER" id="PTHR19446">
    <property type="entry name" value="REVERSE TRANSCRIPTASES"/>
    <property type="match status" value="1"/>
</dbReference>
<name>A0A8X6T7C8_NEPPI</name>
<dbReference type="SUPFAM" id="SSF56672">
    <property type="entry name" value="DNA/RNA polymerases"/>
    <property type="match status" value="1"/>
</dbReference>
<dbReference type="PROSITE" id="PS50878">
    <property type="entry name" value="RT_POL"/>
    <property type="match status" value="1"/>
</dbReference>
<dbReference type="InterPro" id="IPR000477">
    <property type="entry name" value="RT_dom"/>
</dbReference>
<organism evidence="2 3">
    <name type="scientific">Nephila pilipes</name>
    <name type="common">Giant wood spider</name>
    <name type="synonym">Nephila maculata</name>
    <dbReference type="NCBI Taxonomy" id="299642"/>
    <lineage>
        <taxon>Eukaryota</taxon>
        <taxon>Metazoa</taxon>
        <taxon>Ecdysozoa</taxon>
        <taxon>Arthropoda</taxon>
        <taxon>Chelicerata</taxon>
        <taxon>Arachnida</taxon>
        <taxon>Araneae</taxon>
        <taxon>Araneomorphae</taxon>
        <taxon>Entelegynae</taxon>
        <taxon>Araneoidea</taxon>
        <taxon>Nephilidae</taxon>
        <taxon>Nephila</taxon>
    </lineage>
</organism>
<dbReference type="EMBL" id="BMAW01097303">
    <property type="protein sequence ID" value="GFS79041.1"/>
    <property type="molecule type" value="Genomic_DNA"/>
</dbReference>
<dbReference type="OrthoDB" id="6435098at2759"/>
<dbReference type="GO" id="GO:0071897">
    <property type="term" value="P:DNA biosynthetic process"/>
    <property type="evidence" value="ECO:0007669"/>
    <property type="project" value="UniProtKB-ARBA"/>
</dbReference>
<feature type="non-terminal residue" evidence="2">
    <location>
        <position position="156"/>
    </location>
</feature>
<dbReference type="AlphaFoldDB" id="A0A8X6T7C8"/>
<reference evidence="2" key="1">
    <citation type="submission" date="2020-08" db="EMBL/GenBank/DDBJ databases">
        <title>Multicomponent nature underlies the extraordinary mechanical properties of spider dragline silk.</title>
        <authorList>
            <person name="Kono N."/>
            <person name="Nakamura H."/>
            <person name="Mori M."/>
            <person name="Yoshida Y."/>
            <person name="Ohtoshi R."/>
            <person name="Malay A.D."/>
            <person name="Moran D.A.P."/>
            <person name="Tomita M."/>
            <person name="Numata K."/>
            <person name="Arakawa K."/>
        </authorList>
    </citation>
    <scope>NUCLEOTIDE SEQUENCE</scope>
</reference>
<feature type="domain" description="Reverse transcriptase" evidence="1">
    <location>
        <begin position="1"/>
        <end position="156"/>
    </location>
</feature>
<evidence type="ECO:0000313" key="3">
    <source>
        <dbReference type="Proteomes" id="UP000887013"/>
    </source>
</evidence>
<comment type="caution">
    <text evidence="2">The sequence shown here is derived from an EMBL/GenBank/DDBJ whole genome shotgun (WGS) entry which is preliminary data.</text>
</comment>
<sequence length="156" mass="17362">MKCLTRKTQDWCSLHQVLSPSQKGFTPFDGVIEHNFLLAQHLETARRNHSDSFVAWLDISNAFGSVPHSVIFQALKNIGFDEDFLTLIQNVYMGSCTSIISDEGLTDPIPILRGVKQGCPLSGILFNIAINHVLIEVQKDQPTHCILAFADDLVLL</sequence>
<keyword evidence="3" id="KW-1185">Reference proteome</keyword>